<evidence type="ECO:0000256" key="1">
    <source>
        <dbReference type="SAM" id="Phobius"/>
    </source>
</evidence>
<dbReference type="EMBL" id="DUZY01000007">
    <property type="protein sequence ID" value="DAD44291.1"/>
    <property type="molecule type" value="Genomic_DNA"/>
</dbReference>
<keyword evidence="3" id="KW-1185">Reference proteome</keyword>
<gene>
    <name evidence="2" type="ORF">HUJ06_002521</name>
</gene>
<keyword evidence="1" id="KW-1133">Transmembrane helix</keyword>
<feature type="transmembrane region" description="Helical" evidence="1">
    <location>
        <begin position="10"/>
        <end position="28"/>
    </location>
</feature>
<dbReference type="AlphaFoldDB" id="A0A822ZL64"/>
<dbReference type="Proteomes" id="UP000607653">
    <property type="component" value="Unassembled WGS sequence"/>
</dbReference>
<evidence type="ECO:0000313" key="2">
    <source>
        <dbReference type="EMBL" id="DAD44291.1"/>
    </source>
</evidence>
<keyword evidence="1" id="KW-0812">Transmembrane</keyword>
<comment type="caution">
    <text evidence="2">The sequence shown here is derived from an EMBL/GenBank/DDBJ whole genome shotgun (WGS) entry which is preliminary data.</text>
</comment>
<organism evidence="2 3">
    <name type="scientific">Nelumbo nucifera</name>
    <name type="common">Sacred lotus</name>
    <dbReference type="NCBI Taxonomy" id="4432"/>
    <lineage>
        <taxon>Eukaryota</taxon>
        <taxon>Viridiplantae</taxon>
        <taxon>Streptophyta</taxon>
        <taxon>Embryophyta</taxon>
        <taxon>Tracheophyta</taxon>
        <taxon>Spermatophyta</taxon>
        <taxon>Magnoliopsida</taxon>
        <taxon>Proteales</taxon>
        <taxon>Nelumbonaceae</taxon>
        <taxon>Nelumbo</taxon>
    </lineage>
</organism>
<proteinExistence type="predicted"/>
<keyword evidence="1" id="KW-0472">Membrane</keyword>
<evidence type="ECO:0000313" key="3">
    <source>
        <dbReference type="Proteomes" id="UP000607653"/>
    </source>
</evidence>
<accession>A0A822ZL64</accession>
<protein>
    <submittedName>
        <fullName evidence="2">Uncharacterized protein</fullName>
    </submittedName>
</protein>
<sequence>MKSCETRINIFAKCIILLTCTPWIVYLVPEKCLLWHMTFVPNAKAQGAGKTSAETTQNFRFFFSFFFPISFFFLQL</sequence>
<feature type="transmembrane region" description="Helical" evidence="1">
    <location>
        <begin position="58"/>
        <end position="74"/>
    </location>
</feature>
<reference evidence="2 3" key="1">
    <citation type="journal article" date="2020" name="Mol. Biol. Evol.">
        <title>Distinct Expression and Methylation Patterns for Genes with Different Fates following a Single Whole-Genome Duplication in Flowering Plants.</title>
        <authorList>
            <person name="Shi T."/>
            <person name="Rahmani R.S."/>
            <person name="Gugger P.F."/>
            <person name="Wang M."/>
            <person name="Li H."/>
            <person name="Zhang Y."/>
            <person name="Li Z."/>
            <person name="Wang Q."/>
            <person name="Van de Peer Y."/>
            <person name="Marchal K."/>
            <person name="Chen J."/>
        </authorList>
    </citation>
    <scope>NUCLEOTIDE SEQUENCE [LARGE SCALE GENOMIC DNA]</scope>
    <source>
        <tissue evidence="2">Leaf</tissue>
    </source>
</reference>
<name>A0A822ZL64_NELNU</name>